<evidence type="ECO:0000313" key="9">
    <source>
        <dbReference type="EMBL" id="MBK1882543.1"/>
    </source>
</evidence>
<dbReference type="GO" id="GO:0016987">
    <property type="term" value="F:sigma factor activity"/>
    <property type="evidence" value="ECO:0007669"/>
    <property type="project" value="UniProtKB-KW"/>
</dbReference>
<dbReference type="InterPro" id="IPR007627">
    <property type="entry name" value="RNA_pol_sigma70_r2"/>
</dbReference>
<feature type="region of interest" description="Disordered" evidence="6">
    <location>
        <begin position="626"/>
        <end position="649"/>
    </location>
</feature>
<dbReference type="InterPro" id="IPR039425">
    <property type="entry name" value="RNA_pol_sigma-70-like"/>
</dbReference>
<keyword evidence="5" id="KW-0804">Transcription</keyword>
<dbReference type="PANTHER" id="PTHR43133:SF8">
    <property type="entry name" value="RNA POLYMERASE SIGMA FACTOR HI_1459-RELATED"/>
    <property type="match status" value="1"/>
</dbReference>
<comment type="caution">
    <text evidence="9">The sequence shown here is derived from an EMBL/GenBank/DDBJ whole genome shotgun (WGS) entry which is preliminary data.</text>
</comment>
<keyword evidence="4" id="KW-0238">DNA-binding</keyword>
<evidence type="ECO:0000256" key="2">
    <source>
        <dbReference type="ARBA" id="ARBA00023015"/>
    </source>
</evidence>
<evidence type="ECO:0000256" key="3">
    <source>
        <dbReference type="ARBA" id="ARBA00023082"/>
    </source>
</evidence>
<gene>
    <name evidence="9" type="ORF">JIN85_08955</name>
</gene>
<dbReference type="SUPFAM" id="SSF88946">
    <property type="entry name" value="Sigma2 domain of RNA polymerase sigma factors"/>
    <property type="match status" value="1"/>
</dbReference>
<protein>
    <submittedName>
        <fullName evidence="9">Sigma-70 family RNA polymerase sigma factor</fullName>
    </submittedName>
</protein>
<dbReference type="Pfam" id="PF08281">
    <property type="entry name" value="Sigma70_r4_2"/>
    <property type="match status" value="1"/>
</dbReference>
<dbReference type="CDD" id="cd06171">
    <property type="entry name" value="Sigma70_r4"/>
    <property type="match status" value="1"/>
</dbReference>
<dbReference type="NCBIfam" id="TIGR02937">
    <property type="entry name" value="sigma70-ECF"/>
    <property type="match status" value="1"/>
</dbReference>
<dbReference type="Pfam" id="PF04542">
    <property type="entry name" value="Sigma70_r2"/>
    <property type="match status" value="1"/>
</dbReference>
<dbReference type="AlphaFoldDB" id="A0A934SC30"/>
<dbReference type="InterPro" id="IPR014284">
    <property type="entry name" value="RNA_pol_sigma-70_dom"/>
</dbReference>
<evidence type="ECO:0000256" key="6">
    <source>
        <dbReference type="SAM" id="MobiDB-lite"/>
    </source>
</evidence>
<dbReference type="InterPro" id="IPR013325">
    <property type="entry name" value="RNA_pol_sigma_r2"/>
</dbReference>
<dbReference type="InterPro" id="IPR013324">
    <property type="entry name" value="RNA_pol_sigma_r3/r4-like"/>
</dbReference>
<organism evidence="9 10">
    <name type="scientific">Luteolibacter pohnpeiensis</name>
    <dbReference type="NCBI Taxonomy" id="454153"/>
    <lineage>
        <taxon>Bacteria</taxon>
        <taxon>Pseudomonadati</taxon>
        <taxon>Verrucomicrobiota</taxon>
        <taxon>Verrucomicrobiia</taxon>
        <taxon>Verrucomicrobiales</taxon>
        <taxon>Verrucomicrobiaceae</taxon>
        <taxon>Luteolibacter</taxon>
    </lineage>
</organism>
<feature type="domain" description="RNA polymerase sigma factor 70 region 4 type 2" evidence="8">
    <location>
        <begin position="121"/>
        <end position="168"/>
    </location>
</feature>
<dbReference type="PANTHER" id="PTHR43133">
    <property type="entry name" value="RNA POLYMERASE ECF-TYPE SIGMA FACTO"/>
    <property type="match status" value="1"/>
</dbReference>
<name>A0A934SC30_9BACT</name>
<comment type="similarity">
    <text evidence="1">Belongs to the sigma-70 factor family. ECF subfamily.</text>
</comment>
<dbReference type="Proteomes" id="UP000603141">
    <property type="component" value="Unassembled WGS sequence"/>
</dbReference>
<proteinExistence type="inferred from homology"/>
<evidence type="ECO:0000256" key="4">
    <source>
        <dbReference type="ARBA" id="ARBA00023125"/>
    </source>
</evidence>
<evidence type="ECO:0000259" key="8">
    <source>
        <dbReference type="Pfam" id="PF08281"/>
    </source>
</evidence>
<evidence type="ECO:0000256" key="1">
    <source>
        <dbReference type="ARBA" id="ARBA00010641"/>
    </source>
</evidence>
<sequence>MQFSDEFLLLSYAQHRDEAAFRALAERYLGLIFHVALRRTGNRQLAEEACQNVLCAVASKAEKLARKPDLLPAWLHRAIVYESAKAMRSESSQRRRKFLAEPPQTQEESAFVETFPHLDIAIDKLSESDRRVILLHYFQGLPFSQIAVVLGKSPAAVQKQSRRALEKLSRLLRAKGVSLGGGTIATGLTAEQAKAAPPALMKSVIGGALHGTSGYSSTGLNLMFAMKSKAMIPLALLLCFLPAGLQQIAISRTQTQLLGLKQAASNRGSDLLHVNRRFRSNIDRTTGIGLIPLLNEQDQARRTGGAVEKRFIAQLEKISSEEIIRLIKGSAVLKYNRTKIDVLLTNLINTLGARDPGLAVTTVTDAYSAKGANIFLIPDSIGPMVTLWAKEDGDICYQWYLNLSASVSIYQMNSTWILRKLSGPLILGLIHDHPDKAREIIEKTPANDSSGRYNLLSAARPQFGSEDDTLQTYLELLPLWRESLPSSSSAQIISKITSFIQSDSSLNLQKATHFLSEVNVTREEKLLLTESVAKRMLIHDSIPYDVINESKITNELIQWLDTELSVEDSKEVFRKAKFAQNEHRTNMALLALSDLAEMRNRSDDDIISTLSKHDFSGTMDRALEAASQIQNPDKRKSITQQLKSQRTNQ</sequence>
<feature type="compositionally biased region" description="Polar residues" evidence="6">
    <location>
        <begin position="638"/>
        <end position="649"/>
    </location>
</feature>
<keyword evidence="10" id="KW-1185">Reference proteome</keyword>
<dbReference type="Gene3D" id="1.10.10.10">
    <property type="entry name" value="Winged helix-like DNA-binding domain superfamily/Winged helix DNA-binding domain"/>
    <property type="match status" value="1"/>
</dbReference>
<evidence type="ECO:0000256" key="5">
    <source>
        <dbReference type="ARBA" id="ARBA00023163"/>
    </source>
</evidence>
<keyword evidence="3" id="KW-0731">Sigma factor</keyword>
<dbReference type="GO" id="GO:0006352">
    <property type="term" value="P:DNA-templated transcription initiation"/>
    <property type="evidence" value="ECO:0007669"/>
    <property type="project" value="InterPro"/>
</dbReference>
<dbReference type="Gene3D" id="1.10.1740.10">
    <property type="match status" value="1"/>
</dbReference>
<dbReference type="InterPro" id="IPR013249">
    <property type="entry name" value="RNA_pol_sigma70_r4_t2"/>
</dbReference>
<keyword evidence="2" id="KW-0805">Transcription regulation</keyword>
<evidence type="ECO:0000259" key="7">
    <source>
        <dbReference type="Pfam" id="PF04542"/>
    </source>
</evidence>
<reference evidence="9" key="1">
    <citation type="submission" date="2021-01" db="EMBL/GenBank/DDBJ databases">
        <title>Modified the classification status of verrucomicrobia.</title>
        <authorList>
            <person name="Feng X."/>
        </authorList>
    </citation>
    <scope>NUCLEOTIDE SEQUENCE</scope>
    <source>
        <strain evidence="9">KCTC 22041</strain>
    </source>
</reference>
<dbReference type="GO" id="GO:0003677">
    <property type="term" value="F:DNA binding"/>
    <property type="evidence" value="ECO:0007669"/>
    <property type="project" value="UniProtKB-KW"/>
</dbReference>
<accession>A0A934SC30</accession>
<dbReference type="InterPro" id="IPR036388">
    <property type="entry name" value="WH-like_DNA-bd_sf"/>
</dbReference>
<feature type="domain" description="RNA polymerase sigma-70 region 2" evidence="7">
    <location>
        <begin position="24"/>
        <end position="91"/>
    </location>
</feature>
<dbReference type="EMBL" id="JAENIJ010000011">
    <property type="protein sequence ID" value="MBK1882543.1"/>
    <property type="molecule type" value="Genomic_DNA"/>
</dbReference>
<evidence type="ECO:0000313" key="10">
    <source>
        <dbReference type="Proteomes" id="UP000603141"/>
    </source>
</evidence>
<dbReference type="SUPFAM" id="SSF88659">
    <property type="entry name" value="Sigma3 and sigma4 domains of RNA polymerase sigma factors"/>
    <property type="match status" value="1"/>
</dbReference>